<reference evidence="1 2" key="1">
    <citation type="submission" date="2022-12" db="EMBL/GenBank/DDBJ databases">
        <title>Metagenome assembled genome from gulf of manar.</title>
        <authorList>
            <person name="Kohli P."/>
            <person name="Pk S."/>
            <person name="Venkata Ramana C."/>
            <person name="Sasikala C."/>
        </authorList>
    </citation>
    <scope>NUCLEOTIDE SEQUENCE [LARGE SCALE GENOMIC DNA]</scope>
    <source>
        <strain evidence="1">JB008</strain>
    </source>
</reference>
<dbReference type="AlphaFoldDB" id="A0AAJ1IC26"/>
<organism evidence="1 2">
    <name type="scientific">Candidatus Thalassospirochaeta sargassi</name>
    <dbReference type="NCBI Taxonomy" id="3119039"/>
    <lineage>
        <taxon>Bacteria</taxon>
        <taxon>Pseudomonadati</taxon>
        <taxon>Spirochaetota</taxon>
        <taxon>Spirochaetia</taxon>
        <taxon>Spirochaetales</taxon>
        <taxon>Spirochaetaceae</taxon>
        <taxon>Candidatus Thalassospirochaeta</taxon>
    </lineage>
</organism>
<comment type="caution">
    <text evidence="1">The sequence shown here is derived from an EMBL/GenBank/DDBJ whole genome shotgun (WGS) entry which is preliminary data.</text>
</comment>
<proteinExistence type="predicted"/>
<sequence length="194" mass="22353">MKKRLIPGFLLSFFLILLFSCGQKPAEYPADELEISVREILELPVYEQVYRDIVYIGEEEKVLFFTTTDKEVLFSVDIRIQAGIKHAEQISISLNAASESGQRTVMVNLPKSEIIFIDADESSIEQYFIKEKGEDISRLEYYDEINRKKEELVQTAIESGLLEYADLNAEKLIGSFLKLAGFETVQFRRFESEN</sequence>
<dbReference type="PROSITE" id="PS51257">
    <property type="entry name" value="PROKAR_LIPOPROTEIN"/>
    <property type="match status" value="1"/>
</dbReference>
<dbReference type="Proteomes" id="UP001221217">
    <property type="component" value="Unassembled WGS sequence"/>
</dbReference>
<protein>
    <submittedName>
        <fullName evidence="1">DUF4230 domain-containing protein</fullName>
    </submittedName>
</protein>
<evidence type="ECO:0000313" key="1">
    <source>
        <dbReference type="EMBL" id="MDC7226439.1"/>
    </source>
</evidence>
<name>A0AAJ1IC26_9SPIO</name>
<dbReference type="EMBL" id="JAQQAL010000011">
    <property type="protein sequence ID" value="MDC7226439.1"/>
    <property type="molecule type" value="Genomic_DNA"/>
</dbReference>
<dbReference type="Pfam" id="PF14014">
    <property type="entry name" value="DUF4230"/>
    <property type="match status" value="1"/>
</dbReference>
<evidence type="ECO:0000313" key="2">
    <source>
        <dbReference type="Proteomes" id="UP001221217"/>
    </source>
</evidence>
<gene>
    <name evidence="1" type="ORF">PQJ61_06715</name>
</gene>
<dbReference type="InterPro" id="IPR025324">
    <property type="entry name" value="DUF4230"/>
</dbReference>
<accession>A0AAJ1IC26</accession>